<organism evidence="3 4">
    <name type="scientific">Kipferlia bialata</name>
    <dbReference type="NCBI Taxonomy" id="797122"/>
    <lineage>
        <taxon>Eukaryota</taxon>
        <taxon>Metamonada</taxon>
        <taxon>Carpediemonas-like organisms</taxon>
        <taxon>Kipferlia</taxon>
    </lineage>
</organism>
<dbReference type="PANTHER" id="PTHR13454:SF11">
    <property type="entry name" value="PROTEIN MCM10 HOMOLOG"/>
    <property type="match status" value="1"/>
</dbReference>
<dbReference type="GO" id="GO:0043596">
    <property type="term" value="C:nuclear replication fork"/>
    <property type="evidence" value="ECO:0007669"/>
    <property type="project" value="TreeGrafter"/>
</dbReference>
<keyword evidence="4" id="KW-1185">Reference proteome</keyword>
<feature type="region of interest" description="Disordered" evidence="1">
    <location>
        <begin position="398"/>
        <end position="509"/>
    </location>
</feature>
<evidence type="ECO:0000256" key="1">
    <source>
        <dbReference type="SAM" id="MobiDB-lite"/>
    </source>
</evidence>
<feature type="compositionally biased region" description="Low complexity" evidence="1">
    <location>
        <begin position="458"/>
        <end position="474"/>
    </location>
</feature>
<protein>
    <recommendedName>
        <fullName evidence="2">Replication factor Mcm10 C-terminal domain-containing protein</fullName>
    </recommendedName>
</protein>
<dbReference type="OrthoDB" id="10690626at2759"/>
<dbReference type="Proteomes" id="UP000265618">
    <property type="component" value="Unassembled WGS sequence"/>
</dbReference>
<dbReference type="GO" id="GO:0006270">
    <property type="term" value="P:DNA replication initiation"/>
    <property type="evidence" value="ECO:0007669"/>
    <property type="project" value="InterPro"/>
</dbReference>
<feature type="domain" description="Replication factor Mcm10 C-terminal" evidence="2">
    <location>
        <begin position="336"/>
        <end position="622"/>
    </location>
</feature>
<dbReference type="InterPro" id="IPR040184">
    <property type="entry name" value="Mcm10"/>
</dbReference>
<dbReference type="Gene3D" id="2.40.50.140">
    <property type="entry name" value="Nucleic acid-binding proteins"/>
    <property type="match status" value="1"/>
</dbReference>
<accession>A0A9K3CWQ0</accession>
<dbReference type="SMART" id="SM01280">
    <property type="entry name" value="Mcm10"/>
    <property type="match status" value="1"/>
</dbReference>
<feature type="compositionally biased region" description="Basic residues" evidence="1">
    <location>
        <begin position="425"/>
        <end position="438"/>
    </location>
</feature>
<dbReference type="InterPro" id="IPR012340">
    <property type="entry name" value="NA-bd_OB-fold"/>
</dbReference>
<dbReference type="GO" id="GO:0003697">
    <property type="term" value="F:single-stranded DNA binding"/>
    <property type="evidence" value="ECO:0007669"/>
    <property type="project" value="InterPro"/>
</dbReference>
<dbReference type="AlphaFoldDB" id="A0A9K3CWQ0"/>
<dbReference type="PANTHER" id="PTHR13454">
    <property type="entry name" value="PROTEIN MCM10 HOMOLOG"/>
    <property type="match status" value="1"/>
</dbReference>
<reference evidence="3 4" key="1">
    <citation type="journal article" date="2018" name="PLoS ONE">
        <title>The draft genome of Kipferlia bialata reveals reductive genome evolution in fornicate parasites.</title>
        <authorList>
            <person name="Tanifuji G."/>
            <person name="Takabayashi S."/>
            <person name="Kume K."/>
            <person name="Takagi M."/>
            <person name="Nakayama T."/>
            <person name="Kamikawa R."/>
            <person name="Inagaki Y."/>
            <person name="Hashimoto T."/>
        </authorList>
    </citation>
    <scope>NUCLEOTIDE SEQUENCE [LARGE SCALE GENOMIC DNA]</scope>
    <source>
        <strain evidence="3">NY0173</strain>
    </source>
</reference>
<dbReference type="InterPro" id="IPR015411">
    <property type="entry name" value="Rep_factor_Mcm10_C"/>
</dbReference>
<evidence type="ECO:0000259" key="2">
    <source>
        <dbReference type="SMART" id="SM01280"/>
    </source>
</evidence>
<proteinExistence type="predicted"/>
<feature type="compositionally biased region" description="Basic and acidic residues" evidence="1">
    <location>
        <begin position="480"/>
        <end position="502"/>
    </location>
</feature>
<sequence length="624" mass="67793">MGDREPEKFTKLLVSNWAWESDSFYQVLEGKKFVKVRNVLRIAEDHRRENPTISNCSLGEDSFLIVVVTKNSGRVQTRGGKGEYHKLEISDLRTTELTLHMFKGACESELTGATPGCLVALANPTLFLASSSPVRVLVSVSDPDQIIMIGDCVNYGTCGHSRRGQKCQNPIDRLAGAYCIHHMAAKVKQSARSRYNERPTAFQSTSMDQASQGATFSVGITPVPNRFGGFTRADATKGVANTLGNTLGARGVAGEGPLARQERARLASQERARQIYREVKILSARFNQTKDGRLRTATNKYSKKMVSEANRDYYTVSATDPTPVSTAVKAKPRGLVDIDIRRKAGQGSLGAKMAAAAVMGQTDNAVPMAATGYGRGDSMRLVVGSTAANESLSALAQAVQQRRDRAARPLPSGTGSGSPPPSKGTKGRVARPSRHSILKARASSPTANKGAASNIEGAAATSGTSKASSSASAREAIRKRREETKKERERERERKKKEKSDRQGLTGIDRLAAQYDTTAAKGAQAAMDALQDRETDKAVKGWSCGTCHKTFKDRPSNCIEQGHQVQQTKAVERWFECQKCKYRMSLLNTMRTTEECPRCCSTEWKRTGMASALVDPVTGRQTDG</sequence>
<name>A0A9K3CWQ0_9EUKA</name>
<comment type="caution">
    <text evidence="3">The sequence shown here is derived from an EMBL/GenBank/DDBJ whole genome shotgun (WGS) entry which is preliminary data.</text>
</comment>
<dbReference type="EMBL" id="BDIP01001280">
    <property type="protein sequence ID" value="GIQ84036.1"/>
    <property type="molecule type" value="Genomic_DNA"/>
</dbReference>
<evidence type="ECO:0000313" key="3">
    <source>
        <dbReference type="EMBL" id="GIQ84036.1"/>
    </source>
</evidence>
<dbReference type="GO" id="GO:0003688">
    <property type="term" value="F:DNA replication origin binding"/>
    <property type="evidence" value="ECO:0007669"/>
    <property type="project" value="TreeGrafter"/>
</dbReference>
<evidence type="ECO:0000313" key="4">
    <source>
        <dbReference type="Proteomes" id="UP000265618"/>
    </source>
</evidence>
<gene>
    <name evidence="3" type="ORF">KIPB_005460</name>
</gene>